<gene>
    <name evidence="3" type="ORF">ATK30_2980</name>
    <name evidence="2" type="ORF">H5411_11035</name>
</gene>
<reference evidence="2 5" key="2">
    <citation type="submission" date="2020-08" db="EMBL/GenBank/DDBJ databases">
        <title>Amycolatopsis echigonensis JCM 21831.</title>
        <authorList>
            <person name="Tedsree N."/>
            <person name="Kuncharoen N."/>
            <person name="Likhitwitayawuid K."/>
            <person name="Tanasupawat S."/>
        </authorList>
    </citation>
    <scope>NUCLEOTIDE SEQUENCE [LARGE SCALE GENOMIC DNA]</scope>
    <source>
        <strain evidence="2 5">JCM 21831</strain>
    </source>
</reference>
<evidence type="ECO:0000313" key="3">
    <source>
        <dbReference type="EMBL" id="PKV92185.1"/>
    </source>
</evidence>
<dbReference type="EMBL" id="JACJHR010000012">
    <property type="protein sequence ID" value="MBB2499657.1"/>
    <property type="molecule type" value="Genomic_DNA"/>
</dbReference>
<protein>
    <submittedName>
        <fullName evidence="3">Uncharacterized protein</fullName>
    </submittedName>
</protein>
<feature type="transmembrane region" description="Helical" evidence="1">
    <location>
        <begin position="34"/>
        <end position="52"/>
    </location>
</feature>
<dbReference type="EMBL" id="PJMY01000003">
    <property type="protein sequence ID" value="PKV92185.1"/>
    <property type="molecule type" value="Genomic_DNA"/>
</dbReference>
<keyword evidence="4" id="KW-1185">Reference proteome</keyword>
<accession>A0A8E1VWM0</accession>
<comment type="caution">
    <text evidence="3">The sequence shown here is derived from an EMBL/GenBank/DDBJ whole genome shotgun (WGS) entry which is preliminary data.</text>
</comment>
<keyword evidence="1" id="KW-0472">Membrane</keyword>
<evidence type="ECO:0000313" key="4">
    <source>
        <dbReference type="Proteomes" id="UP000233750"/>
    </source>
</evidence>
<proteinExistence type="predicted"/>
<dbReference type="Proteomes" id="UP000233750">
    <property type="component" value="Unassembled WGS sequence"/>
</dbReference>
<evidence type="ECO:0000313" key="5">
    <source>
        <dbReference type="Proteomes" id="UP000550260"/>
    </source>
</evidence>
<name>A0A2N3WEA6_9PSEU</name>
<organism evidence="3 4">
    <name type="scientific">Amycolatopsis echigonensis</name>
    <dbReference type="NCBI Taxonomy" id="2576905"/>
    <lineage>
        <taxon>Bacteria</taxon>
        <taxon>Bacillati</taxon>
        <taxon>Actinomycetota</taxon>
        <taxon>Actinomycetes</taxon>
        <taxon>Pseudonocardiales</taxon>
        <taxon>Pseudonocardiaceae</taxon>
        <taxon>Amycolatopsis</taxon>
    </lineage>
</organism>
<sequence length="61" mass="6437">MKIAAFIVFAISAWLAYGAWSLHEKDPAHYTSTPMLALGAIAAVSLAVVLFGKSKAAKSRS</sequence>
<dbReference type="AlphaFoldDB" id="A0A2N3WEA6"/>
<dbReference type="RefSeq" id="WP_101436069.1">
    <property type="nucleotide sequence ID" value="NZ_JACJHR010000012.1"/>
</dbReference>
<reference evidence="3 4" key="1">
    <citation type="submission" date="2017-12" db="EMBL/GenBank/DDBJ databases">
        <title>Sequencing the genomes of 1000 Actinobacteria strains.</title>
        <authorList>
            <person name="Klenk H.-P."/>
        </authorList>
    </citation>
    <scope>NUCLEOTIDE SEQUENCE [LARGE SCALE GENOMIC DNA]</scope>
    <source>
        <strain evidence="3 4">DSM 45165</strain>
    </source>
</reference>
<evidence type="ECO:0000256" key="1">
    <source>
        <dbReference type="SAM" id="Phobius"/>
    </source>
</evidence>
<evidence type="ECO:0000313" key="2">
    <source>
        <dbReference type="EMBL" id="MBB2499657.1"/>
    </source>
</evidence>
<keyword evidence="1" id="KW-0812">Transmembrane</keyword>
<keyword evidence="1" id="KW-1133">Transmembrane helix</keyword>
<accession>A0A2N3WEA6</accession>
<dbReference type="Proteomes" id="UP000550260">
    <property type="component" value="Unassembled WGS sequence"/>
</dbReference>